<reference evidence="2 3" key="1">
    <citation type="submission" date="2020-08" db="EMBL/GenBank/DDBJ databases">
        <title>Genomic Encyclopedia of Type Strains, Phase IV (KMG-IV): sequencing the most valuable type-strain genomes for metagenomic binning, comparative biology and taxonomic classification.</title>
        <authorList>
            <person name="Goeker M."/>
        </authorList>
    </citation>
    <scope>NUCLEOTIDE SEQUENCE [LARGE SCALE GENOMIC DNA]</scope>
    <source>
        <strain evidence="2 3">DSM 27203</strain>
    </source>
</reference>
<gene>
    <name evidence="2" type="ORF">FHR23_000587</name>
</gene>
<accession>A0A840YVU2</accession>
<dbReference type="PANTHER" id="PTHR35024">
    <property type="entry name" value="HYPOTHETICAL CYTOSOLIC PROTEIN"/>
    <property type="match status" value="1"/>
</dbReference>
<comment type="caution">
    <text evidence="2">The sequence shown here is derived from an EMBL/GenBank/DDBJ whole genome shotgun (WGS) entry which is preliminary data.</text>
</comment>
<name>A0A840YVU2_9SPHN</name>
<comment type="similarity">
    <text evidence="1">Belongs to the bactofilin family.</text>
</comment>
<dbReference type="Proteomes" id="UP000554342">
    <property type="component" value="Unassembled WGS sequence"/>
</dbReference>
<dbReference type="AlphaFoldDB" id="A0A840YVU2"/>
<protein>
    <submittedName>
        <fullName evidence="2">Cytoskeletal protein CcmA (Bactofilin family)</fullName>
    </submittedName>
</protein>
<evidence type="ECO:0000256" key="1">
    <source>
        <dbReference type="ARBA" id="ARBA00044755"/>
    </source>
</evidence>
<dbReference type="EMBL" id="JACIJI010000001">
    <property type="protein sequence ID" value="MBB5717680.1"/>
    <property type="molecule type" value="Genomic_DNA"/>
</dbReference>
<keyword evidence="3" id="KW-1185">Reference proteome</keyword>
<dbReference type="Pfam" id="PF04519">
    <property type="entry name" value="Bactofilin"/>
    <property type="match status" value="1"/>
</dbReference>
<dbReference type="PANTHER" id="PTHR35024:SF4">
    <property type="entry name" value="POLYMER-FORMING CYTOSKELETAL PROTEIN"/>
    <property type="match status" value="1"/>
</dbReference>
<organism evidence="2 3">
    <name type="scientific">Stakelama sediminis</name>
    <dbReference type="NCBI Taxonomy" id="463200"/>
    <lineage>
        <taxon>Bacteria</taxon>
        <taxon>Pseudomonadati</taxon>
        <taxon>Pseudomonadota</taxon>
        <taxon>Alphaproteobacteria</taxon>
        <taxon>Sphingomonadales</taxon>
        <taxon>Sphingomonadaceae</taxon>
        <taxon>Stakelama</taxon>
    </lineage>
</organism>
<evidence type="ECO:0000313" key="3">
    <source>
        <dbReference type="Proteomes" id="UP000554342"/>
    </source>
</evidence>
<dbReference type="RefSeq" id="WP_184001416.1">
    <property type="nucleotide sequence ID" value="NZ_BAABIF010000004.1"/>
</dbReference>
<sequence length="146" mass="15187">MFKSTDKPTREIPSIGKRGEFSIFSADVTVAGNVSAQADLHIDGRIEGDVTCQSLVLGAGSHVQGEICADSARIAGTVEGGVRVRDLTIEHGAQVTGDVEYENLSIATGARVDGTLRHVGANMLKQSAVGTKSDHVRLIESAAEAG</sequence>
<evidence type="ECO:0000313" key="2">
    <source>
        <dbReference type="EMBL" id="MBB5717680.1"/>
    </source>
</evidence>
<proteinExistence type="inferred from homology"/>
<dbReference type="InterPro" id="IPR007607">
    <property type="entry name" value="BacA/B"/>
</dbReference>